<reference evidence="5" key="1">
    <citation type="journal article" date="2019" name="Microorganisms">
        <title>Morphology, Ultrastructure, and Mitochondrial Genome of the Marine Non-Photosynthetic Bicosoecid Cafileria marina Gen. et sp. nov.</title>
        <authorList>
            <person name="Jirsova D."/>
            <person name="Fussy Z."/>
            <person name="Richtova J."/>
            <person name="Gruber A."/>
            <person name="Obornik M."/>
        </authorList>
    </citation>
    <scope>NUCLEOTIDE SEQUENCE</scope>
    <source>
        <strain evidence="5">Kf007</strain>
    </source>
</reference>
<evidence type="ECO:0000256" key="1">
    <source>
        <dbReference type="ARBA" id="ARBA00010761"/>
    </source>
</evidence>
<protein>
    <submittedName>
        <fullName evidence="5">Ribosomal protein S3</fullName>
    </submittedName>
</protein>
<keyword evidence="3" id="KW-0687">Ribonucleoprotein</keyword>
<dbReference type="GO" id="GO:0005840">
    <property type="term" value="C:ribosome"/>
    <property type="evidence" value="ECO:0007669"/>
    <property type="project" value="UniProtKB-KW"/>
</dbReference>
<keyword evidence="4" id="KW-0812">Transmembrane</keyword>
<dbReference type="Gene3D" id="3.30.1140.32">
    <property type="entry name" value="Ribosomal protein S3, C-terminal domain"/>
    <property type="match status" value="1"/>
</dbReference>
<keyword evidence="4" id="KW-0472">Membrane</keyword>
<comment type="similarity">
    <text evidence="1">Belongs to the universal ribosomal protein uS3 family.</text>
</comment>
<dbReference type="InterPro" id="IPR036419">
    <property type="entry name" value="Ribosomal_S3_C_sf"/>
</dbReference>
<dbReference type="InterPro" id="IPR009019">
    <property type="entry name" value="KH_sf_prok-type"/>
</dbReference>
<geneLocation type="mitochondrion" evidence="5"/>
<keyword evidence="5" id="KW-0496">Mitochondrion</keyword>
<dbReference type="GO" id="GO:0003723">
    <property type="term" value="F:RNA binding"/>
    <property type="evidence" value="ECO:0007669"/>
    <property type="project" value="InterPro"/>
</dbReference>
<name>A0A5B9ILX9_9STRA</name>
<dbReference type="EMBL" id="MK702077">
    <property type="protein sequence ID" value="QEF30263.1"/>
    <property type="molecule type" value="Genomic_DNA"/>
</dbReference>
<dbReference type="SUPFAM" id="SSF54814">
    <property type="entry name" value="Prokaryotic type KH domain (KH-domain type II)"/>
    <property type="match status" value="1"/>
</dbReference>
<dbReference type="SUPFAM" id="SSF54821">
    <property type="entry name" value="Ribosomal protein S3 C-terminal domain"/>
    <property type="match status" value="1"/>
</dbReference>
<evidence type="ECO:0000256" key="4">
    <source>
        <dbReference type="SAM" id="Phobius"/>
    </source>
</evidence>
<keyword evidence="4" id="KW-1133">Transmembrane helix</keyword>
<sequence>MGQKTNAVGLRLGINRKWKSSWFCESKNYSKFLHKNLNLIKFFKSFLLLKSIKALLIDFKIIKTSYNNLFIFIFFYNYKKRKNLKRNKLIPSLNLNRIKKNNIVKLKKYKRISFIKKKKYIKKNFYKLNSFNKNSFFSLYKLKNQIYFQLKLIFNNISKNNLNRIKHLILNYYYTLLKINNKKNSYFDKKNFLLLKKYKFRFIKKIRKNISKKLLNNKTKEYLFKNYKKGKKKSLKLFSLFKFSSNIEYYNISFIKNYYNFYYNNIKNGHKYKLINQIFYFKNSLLLKWRKNLYIKYNNIIKNKDLIKKVLSKFYNFNINKIKLLILNFIFRFFIKNNNLKLNFKNKKFSEIVLKKIVNKLELYLEYNKKFINLNTFIHSYVFLMKKWYVYILSIINKFKSIKFLNKNIYEINLNNKLNIDKNHIVKLKKFSYFDFYKKIFIWKKIKKFNKIINIKNKLYNRNLIKKIDKDRHSKLKRLRIKKRYLSNYNVLLKLINNDVINYKKIPKKIKNFIKKLKKSLIGKKKNLYKKIKYVNVRNFRILILLKINYKKKMVNITKKIIKQLKFLLFKKYFNNLNWFNYKKKSKIILNKNLIYSNWENLNKSLKILTKQNINIFFVNSLSFIKFKYKLKDNLKNFFFQQKFVEKKFLHLKKFEHKYIRRWRQIQFRTKDIINLSLIAIMFKNAYLLSSFISYFLTFLPKSKRQRQFLKYITKIIMNFKGERKEVVGLKIRLKGRIDKWKRSRTWISDTGSLILQSYKSYIDYGCTKGLVKKGVFSIRVWLQYKPLFVNELKKTIFKYYKYSKIKQKIKFNI</sequence>
<evidence type="ECO:0000313" key="5">
    <source>
        <dbReference type="EMBL" id="QEF30263.1"/>
    </source>
</evidence>
<evidence type="ECO:0000256" key="3">
    <source>
        <dbReference type="ARBA" id="ARBA00023274"/>
    </source>
</evidence>
<gene>
    <name evidence="5" type="primary">rps3</name>
</gene>
<organism evidence="5">
    <name type="scientific">Cafileria marina</name>
    <dbReference type="NCBI Taxonomy" id="2557541"/>
    <lineage>
        <taxon>Eukaryota</taxon>
        <taxon>Sar</taxon>
        <taxon>Stramenopiles</taxon>
        <taxon>Bigyra</taxon>
        <taxon>Opalozoa</taxon>
        <taxon>Bicosoecida</taxon>
        <taxon>Cafileria</taxon>
    </lineage>
</organism>
<dbReference type="AlphaFoldDB" id="A0A5B9ILX9"/>
<keyword evidence="2 5" id="KW-0689">Ribosomal protein</keyword>
<accession>A0A5B9ILX9</accession>
<dbReference type="GeneID" id="41791382"/>
<evidence type="ECO:0000256" key="2">
    <source>
        <dbReference type="ARBA" id="ARBA00022980"/>
    </source>
</evidence>
<dbReference type="RefSeq" id="YP_009688839.1">
    <property type="nucleotide sequence ID" value="NC_044635.1"/>
</dbReference>
<dbReference type="GO" id="GO:1990904">
    <property type="term" value="C:ribonucleoprotein complex"/>
    <property type="evidence" value="ECO:0007669"/>
    <property type="project" value="UniProtKB-KW"/>
</dbReference>
<feature type="transmembrane region" description="Helical" evidence="4">
    <location>
        <begin position="676"/>
        <end position="700"/>
    </location>
</feature>
<proteinExistence type="inferred from homology"/>